<feature type="region of interest" description="Disordered" evidence="1">
    <location>
        <begin position="2211"/>
        <end position="2300"/>
    </location>
</feature>
<keyword evidence="4" id="KW-1185">Reference proteome</keyword>
<protein>
    <submittedName>
        <fullName evidence="3">Uncharacterized protein</fullName>
    </submittedName>
</protein>
<evidence type="ECO:0000313" key="4">
    <source>
        <dbReference type="Proteomes" id="UP001165082"/>
    </source>
</evidence>
<gene>
    <name evidence="3" type="ORF">TrRE_jg10166</name>
</gene>
<feature type="transmembrane region" description="Helical" evidence="2">
    <location>
        <begin position="1679"/>
        <end position="1701"/>
    </location>
</feature>
<comment type="caution">
    <text evidence="3">The sequence shown here is derived from an EMBL/GenBank/DDBJ whole genome shotgun (WGS) entry which is preliminary data.</text>
</comment>
<evidence type="ECO:0000256" key="2">
    <source>
        <dbReference type="SAM" id="Phobius"/>
    </source>
</evidence>
<feature type="transmembrane region" description="Helical" evidence="2">
    <location>
        <begin position="1713"/>
        <end position="1734"/>
    </location>
</feature>
<feature type="transmembrane region" description="Helical" evidence="2">
    <location>
        <begin position="1995"/>
        <end position="2015"/>
    </location>
</feature>
<feature type="transmembrane region" description="Helical" evidence="2">
    <location>
        <begin position="1894"/>
        <end position="1915"/>
    </location>
</feature>
<feature type="region of interest" description="Disordered" evidence="1">
    <location>
        <begin position="2130"/>
        <end position="2153"/>
    </location>
</feature>
<evidence type="ECO:0000313" key="3">
    <source>
        <dbReference type="EMBL" id="GMH47216.1"/>
    </source>
</evidence>
<sequence>SRMRDDCFPTLITVRQGCIPDDKGTPQLTMSRPAGLRGTLKSTMSKIKEKALRPSMTGNAAAPDGYQRAKVRSIFNTSIEVHASPVELANVFFDPLYYESSHKARRSVVHEYVGARDIVVYLAERRNAGVSKGVKMHEFLCRYMWKKEGDDYIVTFESLEDASIPFIFEKSAMAKNRVVKVRSTGYLRISPARDGASLLTITSTLNSFRQQGTQLPKVTEKDPHLPERTVLEMRAILRMLLRLKDDFDKSAAIDSYFFKKLIDTEVRHPPKLNAYEVRTLKEEGLKWRAIEEDIKHRLANTSCSAEHLANGRQSVRYNNCTRFHVTSTQEDFLNFTNDLESHSIIVAQSSNAGSELATQDDHVDPDEYLMPQRISYRDAPVHMKKKIELDFQKHQVNLMLEDEFISDAWKRTHAVSPTSNIDKFERYEHANAGSTRWTKFVTTIPTSASLVFAYIWAYDSEERMRIHEVESTKAVSGESLNMSTYIPRERRSLTDNSDKPTHSQVILETRRFPQQYHNRKRETYQMWDKVLDEEGCPTFFVVSKPLKEALEDDDFDILWRNQVEKFKGDFEYGADTKLVMSSIKGVTLLKEISKDVCEITLISTQDCNIFKTPWIKELVDREMLDLIDDLQRKFQRNWMFVDAEIRNHFMERLLGVEGKSGEELEGNSLEVARSVFAAIDHLNGAKSYDEDETYSCMFKRFDSFSVNPAIEWRPMASPSPLVSLSLMAGLSKKTICRGIAIIDASPAEVCAHFFNNTSPTRMNSFFDTGNIARVTAHTNAFNDKVVATMYKPKFGKIAGYAKVSKPLEEKLRMIVGGPSEEKLAIWMKPADEHVEYGSGVPKKTINSYFTGVIVAENYVHAGDVAVATKVTFYCSVNKSFGVLNGQIDLMVPLTTLVDAKKEMDRSEIIDDDDVSFCTDLMSDDLEAPSPLPEPSSPDNLFVESLKKHFDAHNDDANFKDFLDSDSRSRSYFVRIRRKNVLANAAVDNSFSSSVRRKSSLFTSTQNNTSVYKTQAVYDAEVQDAAAAYWVCNSRKDLEKYFSDDGSSCSVLELNIYRVGPRCQIREIKLKTRGRWAGKVFRLVEKMVWTQVSKNTIVVSHGSAEHEWWDCEKPKAFDNTARVDVEEDQRRYGRWEINLNHRLDGERGKVGSGNKNFLSGMDLEVNEVTVFRALEPLGETSQTSVTSLLSVKQKSELVNFLKREAEEQICLNRISRFTWLRTRLDKSLQIDAHARSKFKLVIKEKSGTTDLSHAYTDIEKIMISQGVLLLNQFENARRHNLRGFEHTSVEHELAIIKPQDVGMHGGHRRQSNDVLHRYNSNESGRSSSSGGSSVNVVGPLGKLTAAGSSSDQGLLLQDVRSTEALKTTLKAASLWARSRFVVNASIEDAVSYYWCFSCRCRLKETDVERKVLTIHSPYSVVGQMITKSSIKAAAQQCMFNMMWYAIDPQNILVVSFPKDAIMYTPSIEGARRVNKIWVANIKSLGDGTKCRVTYMCGQEGVHRRIRVNTRTLAVDLKDSMNSRWYFLGLKDLKECDEIVGHGIGEEFCALSRIEEEMGTKDVAARVNEVIAYNKSLTHLVVTYPWFVSMLTAILENRLRHATVVNVSPHDLSNRQARNIGYSFTFSLVTCLLPSSAVDEWILKSRAMQEFDMEFHWFRPMLDSMAFKLLHDVAWGLKFRVFVGASICVGDVVSDVYMIYYFFFQTGNEGRNMSAGMLTAIFLGMSIFLQLCIVHFNGRKDNWREKLIVIFFLKPLVDAWRIVKTGGNDLSDTRVFSPVQEAVFCKFVEMIFESIPASLVQALAYLKLIEDGLEETWMPVVSIALGCMSTGYILTSVAYDLDIDPTKRSNFECRGWVPNGEKGRLYCFVFMLLTASMQCFQTAFGFAMLYFVYRKSAALCALVIFINLPLWLIIKILRREWTCWIPIYGKSGQICTVVFRVCMSLLSMFSSSPFFADPTYTGSLYIPSMVVLQGTCWYLFETTKIVALEDGGFIGRVLYAVSIALPLSVALMFWVGIKRSKLKYFFMAPKQEDMYLKAWTLSENAGKMDMVINTHESMFSGCTENIKNWIQDNWETWKEDETFSPEILSRIPENFVPVELREETHPAIVDEGANDVDMGRTSMRPSIRHFIPSSAAGDSLSGRRRTKRVSAGKGRMPRRTVLAGVMQQVLKQNTGEILRMGSSNGVKRALRGAEEEYVDNWEDVIGERKLGEINKGGGGKKGAHRNSNFAETRMARMTTRRRSLRGAGGRRKSLAAMGRRKGVAAGQDSKDELEGDRRDSAVQERVRLRRQREQSYRERGDV</sequence>
<keyword evidence="2" id="KW-0812">Transmembrane</keyword>
<feature type="compositionally biased region" description="Basic residues" evidence="1">
    <location>
        <begin position="2236"/>
        <end position="2260"/>
    </location>
</feature>
<evidence type="ECO:0000256" key="1">
    <source>
        <dbReference type="SAM" id="MobiDB-lite"/>
    </source>
</evidence>
<dbReference type="OrthoDB" id="195217at2759"/>
<feature type="transmembrane region" description="Helical" evidence="2">
    <location>
        <begin position="1863"/>
        <end position="1888"/>
    </location>
</feature>
<feature type="compositionally biased region" description="Basic and acidic residues" evidence="1">
    <location>
        <begin position="2266"/>
        <end position="2300"/>
    </location>
</feature>
<dbReference type="Proteomes" id="UP001165082">
    <property type="component" value="Unassembled WGS sequence"/>
</dbReference>
<feature type="non-terminal residue" evidence="3">
    <location>
        <position position="1"/>
    </location>
</feature>
<name>A0A9W6Z7Q0_9STRA</name>
<keyword evidence="2" id="KW-0472">Membrane</keyword>
<keyword evidence="2" id="KW-1133">Transmembrane helix</keyword>
<organism evidence="3 4">
    <name type="scientific">Triparma retinervis</name>
    <dbReference type="NCBI Taxonomy" id="2557542"/>
    <lineage>
        <taxon>Eukaryota</taxon>
        <taxon>Sar</taxon>
        <taxon>Stramenopiles</taxon>
        <taxon>Ochrophyta</taxon>
        <taxon>Bolidophyceae</taxon>
        <taxon>Parmales</taxon>
        <taxon>Triparmaceae</taxon>
        <taxon>Triparma</taxon>
    </lineage>
</organism>
<reference evidence="3" key="1">
    <citation type="submission" date="2022-07" db="EMBL/GenBank/DDBJ databases">
        <title>Genome analysis of Parmales, a sister group of diatoms, reveals the evolutionary specialization of diatoms from phago-mixotrophs to photoautotrophs.</title>
        <authorList>
            <person name="Ban H."/>
            <person name="Sato S."/>
            <person name="Yoshikawa S."/>
            <person name="Kazumasa Y."/>
            <person name="Nakamura Y."/>
            <person name="Ichinomiya M."/>
            <person name="Saitoh K."/>
            <person name="Sato N."/>
            <person name="Blanc-Mathieu R."/>
            <person name="Endo H."/>
            <person name="Kuwata A."/>
            <person name="Ogata H."/>
        </authorList>
    </citation>
    <scope>NUCLEOTIDE SEQUENCE</scope>
</reference>
<proteinExistence type="predicted"/>
<dbReference type="EMBL" id="BRXZ01003102">
    <property type="protein sequence ID" value="GMH47216.1"/>
    <property type="molecule type" value="Genomic_DNA"/>
</dbReference>
<accession>A0A9W6Z7Q0</accession>
<feature type="compositionally biased region" description="Basic residues" evidence="1">
    <location>
        <begin position="2140"/>
        <end position="2153"/>
    </location>
</feature>